<dbReference type="AlphaFoldDB" id="A0A0Z8G5E7"/>
<reference evidence="1 2" key="1">
    <citation type="submission" date="2016-02" db="EMBL/GenBank/DDBJ databases">
        <authorList>
            <consortium name="Pathogen Informatics"/>
        </authorList>
    </citation>
    <scope>NUCLEOTIDE SEQUENCE [LARGE SCALE GENOMIC DNA]</scope>
    <source>
        <strain evidence="1 2">LSS54</strain>
    </source>
</reference>
<gene>
    <name evidence="1" type="ORF">ERS132416_01093</name>
</gene>
<dbReference type="EMBL" id="FIHD01000017">
    <property type="protein sequence ID" value="CYU92486.1"/>
    <property type="molecule type" value="Genomic_DNA"/>
</dbReference>
<accession>A0A0Z8G5E7</accession>
<organism evidence="1 2">
    <name type="scientific">Streptococcus suis</name>
    <dbReference type="NCBI Taxonomy" id="1307"/>
    <lineage>
        <taxon>Bacteria</taxon>
        <taxon>Bacillati</taxon>
        <taxon>Bacillota</taxon>
        <taxon>Bacilli</taxon>
        <taxon>Lactobacillales</taxon>
        <taxon>Streptococcaceae</taxon>
        <taxon>Streptococcus</taxon>
    </lineage>
</organism>
<name>A0A0Z8G5E7_STRSU</name>
<evidence type="ECO:0000313" key="2">
    <source>
        <dbReference type="Proteomes" id="UP000073494"/>
    </source>
</evidence>
<dbReference type="Proteomes" id="UP000073494">
    <property type="component" value="Unassembled WGS sequence"/>
</dbReference>
<proteinExistence type="predicted"/>
<evidence type="ECO:0000313" key="1">
    <source>
        <dbReference type="EMBL" id="CYU92486.1"/>
    </source>
</evidence>
<sequence>MNKQEAIEIIEQSKIKIANRGRVIFKAGEIIGGCVQVDYVPLEVVVNTTCFCSSSKLMRFQSKHFAGESVVASTLL</sequence>
<dbReference type="RefSeq" id="WP_153603677.1">
    <property type="nucleotide sequence ID" value="NZ_CEFG01000167.1"/>
</dbReference>
<protein>
    <submittedName>
        <fullName evidence="1">Uncharacterized protein</fullName>
    </submittedName>
</protein>